<name>A0A644T6I4_9ZZZZ</name>
<comment type="caution">
    <text evidence="11">The sequence shown here is derived from an EMBL/GenBank/DDBJ whole genome shotgun (WGS) entry which is preliminary data.</text>
</comment>
<evidence type="ECO:0000256" key="5">
    <source>
        <dbReference type="ARBA" id="ARBA00022801"/>
    </source>
</evidence>
<dbReference type="InterPro" id="IPR005490">
    <property type="entry name" value="LD_TPept_cat_dom"/>
</dbReference>
<dbReference type="AlphaFoldDB" id="A0A644T6I4"/>
<dbReference type="InterPro" id="IPR050979">
    <property type="entry name" value="LD-transpeptidase"/>
</dbReference>
<feature type="domain" description="L,D-TPase catalytic" evidence="10">
    <location>
        <begin position="250"/>
        <end position="402"/>
    </location>
</feature>
<dbReference type="GO" id="GO:0005576">
    <property type="term" value="C:extracellular region"/>
    <property type="evidence" value="ECO:0007669"/>
    <property type="project" value="TreeGrafter"/>
</dbReference>
<dbReference type="CDD" id="cd16913">
    <property type="entry name" value="YkuD_like"/>
    <property type="match status" value="1"/>
</dbReference>
<gene>
    <name evidence="11" type="ORF">SDC9_08148</name>
</gene>
<keyword evidence="4" id="KW-0808">Transferase</keyword>
<reference evidence="11" key="1">
    <citation type="submission" date="2019-08" db="EMBL/GenBank/DDBJ databases">
        <authorList>
            <person name="Kucharzyk K."/>
            <person name="Murdoch R.W."/>
            <person name="Higgins S."/>
            <person name="Loffler F."/>
        </authorList>
    </citation>
    <scope>NUCLEOTIDE SEQUENCE</scope>
</reference>
<accession>A0A644T6I4</accession>
<dbReference type="InterPro" id="IPR038063">
    <property type="entry name" value="Transpep_catalytic_dom"/>
</dbReference>
<keyword evidence="6" id="KW-0133">Cell shape</keyword>
<dbReference type="PANTHER" id="PTHR30582">
    <property type="entry name" value="L,D-TRANSPEPTIDASE"/>
    <property type="match status" value="1"/>
</dbReference>
<dbReference type="GO" id="GO:0018104">
    <property type="term" value="P:peptidoglycan-protein cross-linking"/>
    <property type="evidence" value="ECO:0007669"/>
    <property type="project" value="TreeGrafter"/>
</dbReference>
<evidence type="ECO:0000256" key="1">
    <source>
        <dbReference type="ARBA" id="ARBA00004752"/>
    </source>
</evidence>
<dbReference type="PROSITE" id="PS52029">
    <property type="entry name" value="LD_TPASE"/>
    <property type="match status" value="1"/>
</dbReference>
<proteinExistence type="inferred from homology"/>
<dbReference type="SUPFAM" id="SSF141523">
    <property type="entry name" value="L,D-transpeptidase catalytic domain-like"/>
    <property type="match status" value="1"/>
</dbReference>
<evidence type="ECO:0000256" key="7">
    <source>
        <dbReference type="ARBA" id="ARBA00022984"/>
    </source>
</evidence>
<evidence type="ECO:0000256" key="2">
    <source>
        <dbReference type="ARBA" id="ARBA00005992"/>
    </source>
</evidence>
<evidence type="ECO:0000256" key="4">
    <source>
        <dbReference type="ARBA" id="ARBA00022679"/>
    </source>
</evidence>
<comment type="pathway">
    <text evidence="1">Cell wall biogenesis; peptidoglycan biosynthesis.</text>
</comment>
<dbReference type="GO" id="GO:0071972">
    <property type="term" value="F:peptidoglycan L,D-transpeptidase activity"/>
    <property type="evidence" value="ECO:0007669"/>
    <property type="project" value="TreeGrafter"/>
</dbReference>
<evidence type="ECO:0000259" key="10">
    <source>
        <dbReference type="PROSITE" id="PS52029"/>
    </source>
</evidence>
<evidence type="ECO:0000256" key="8">
    <source>
        <dbReference type="ARBA" id="ARBA00023316"/>
    </source>
</evidence>
<dbReference type="GO" id="GO:0008360">
    <property type="term" value="P:regulation of cell shape"/>
    <property type="evidence" value="ECO:0007669"/>
    <property type="project" value="UniProtKB-KW"/>
</dbReference>
<feature type="compositionally biased region" description="Acidic residues" evidence="9">
    <location>
        <begin position="191"/>
        <end position="205"/>
    </location>
</feature>
<comment type="similarity">
    <text evidence="2">Belongs to the YkuD family.</text>
</comment>
<dbReference type="EMBL" id="VSSQ01000018">
    <property type="protein sequence ID" value="MPL62528.1"/>
    <property type="molecule type" value="Genomic_DNA"/>
</dbReference>
<keyword evidence="7" id="KW-0573">Peptidoglycan synthesis</keyword>
<sequence>MLRKILLILPIFCTLFVYAQDEKYTISVCTTSNLENALACKKNIFEKTIGDVFIVKENNKFHTYLNIYEDKEIAKVTIRNASPYVKQQNPFIKQIDEKIVKQINKRKLYIDLNEQPTQNIKSEIKEIVVKKEETKKEPKKIENQESLIPLVSAIPDNLELVGFYPYSENKPAEKKEIKQQTQEASNQNNIDDSEEDDNSLDENDKEELKQISMDEFDKANKIEHPIKSYEKKVIKPINNDLTNVQNFQQMIIEVDSATNIMKVKAKINNHLKDIQTYIVSTGKDSVKKPFGVGKISQVSLDPVWYPTEDTLKSFEKRGIILPKVVPSGHKYNYMGAAKINLTHIVDGKSTYRIHGTLNEKTIGTKESAGCIRMRNGDVLQLANLIDEFANYKSLDSIKVVLY</sequence>
<keyword evidence="8" id="KW-0961">Cell wall biogenesis/degradation</keyword>
<dbReference type="GO" id="GO:0016757">
    <property type="term" value="F:glycosyltransferase activity"/>
    <property type="evidence" value="ECO:0007669"/>
    <property type="project" value="UniProtKB-KW"/>
</dbReference>
<dbReference type="Gene3D" id="2.40.440.10">
    <property type="entry name" value="L,D-transpeptidase catalytic domain-like"/>
    <property type="match status" value="1"/>
</dbReference>
<evidence type="ECO:0000256" key="3">
    <source>
        <dbReference type="ARBA" id="ARBA00022676"/>
    </source>
</evidence>
<organism evidence="11">
    <name type="scientific">bioreactor metagenome</name>
    <dbReference type="NCBI Taxonomy" id="1076179"/>
    <lineage>
        <taxon>unclassified sequences</taxon>
        <taxon>metagenomes</taxon>
        <taxon>ecological metagenomes</taxon>
    </lineage>
</organism>
<feature type="region of interest" description="Disordered" evidence="9">
    <location>
        <begin position="171"/>
        <end position="216"/>
    </location>
</feature>
<dbReference type="PANTHER" id="PTHR30582:SF24">
    <property type="entry name" value="L,D-TRANSPEPTIDASE ERFK_SRFK-RELATED"/>
    <property type="match status" value="1"/>
</dbReference>
<keyword evidence="5" id="KW-0378">Hydrolase</keyword>
<dbReference type="GO" id="GO:0071555">
    <property type="term" value="P:cell wall organization"/>
    <property type="evidence" value="ECO:0007669"/>
    <property type="project" value="UniProtKB-KW"/>
</dbReference>
<protein>
    <recommendedName>
        <fullName evidence="10">L,D-TPase catalytic domain-containing protein</fullName>
    </recommendedName>
</protein>
<evidence type="ECO:0000256" key="6">
    <source>
        <dbReference type="ARBA" id="ARBA00022960"/>
    </source>
</evidence>
<dbReference type="Pfam" id="PF03734">
    <property type="entry name" value="YkuD"/>
    <property type="match status" value="1"/>
</dbReference>
<keyword evidence="3" id="KW-0328">Glycosyltransferase</keyword>
<dbReference type="UniPathway" id="UPA00219"/>
<evidence type="ECO:0000256" key="9">
    <source>
        <dbReference type="SAM" id="MobiDB-lite"/>
    </source>
</evidence>
<evidence type="ECO:0000313" key="11">
    <source>
        <dbReference type="EMBL" id="MPL62528.1"/>
    </source>
</evidence>